<proteinExistence type="predicted"/>
<organism evidence="1 2">
    <name type="scientific">Candidatus Hakubella thermalkaliphila</name>
    <dbReference type="NCBI Taxonomy" id="2754717"/>
    <lineage>
        <taxon>Bacteria</taxon>
        <taxon>Bacillati</taxon>
        <taxon>Actinomycetota</taxon>
        <taxon>Actinomycetota incertae sedis</taxon>
        <taxon>Candidatus Hakubellales</taxon>
        <taxon>Candidatus Hakubellaceae</taxon>
        <taxon>Candidatus Hakubella</taxon>
    </lineage>
</organism>
<protein>
    <recommendedName>
        <fullName evidence="3">Transposase DDE domain-containing protein</fullName>
    </recommendedName>
</protein>
<name>A0A6V8QFV2_9ACTN</name>
<reference evidence="1 2" key="1">
    <citation type="journal article" date="2020" name="Front. Microbiol.">
        <title>Single-cell genomics of novel Actinobacteria with the Wood-Ljungdahl pathway discovered in a serpentinizing system.</title>
        <authorList>
            <person name="Merino N."/>
            <person name="Kawai M."/>
            <person name="Boyd E.S."/>
            <person name="Colman D.R."/>
            <person name="McGlynn S.E."/>
            <person name="Nealson K.H."/>
            <person name="Kurokawa K."/>
            <person name="Hongoh Y."/>
        </authorList>
    </citation>
    <scope>NUCLEOTIDE SEQUENCE [LARGE SCALE GENOMIC DNA]</scope>
    <source>
        <strain evidence="1 2">S43</strain>
    </source>
</reference>
<gene>
    <name evidence="1" type="ORF">HKBW3S43_00663</name>
</gene>
<dbReference type="EMBL" id="BLSB01000029">
    <property type="protein sequence ID" value="GFP34871.1"/>
    <property type="molecule type" value="Genomic_DNA"/>
</dbReference>
<dbReference type="Proteomes" id="UP000576480">
    <property type="component" value="Unassembled WGS sequence"/>
</dbReference>
<comment type="caution">
    <text evidence="1">The sequence shown here is derived from an EMBL/GenBank/DDBJ whole genome shotgun (WGS) entry which is preliminary data.</text>
</comment>
<accession>A0A6V8QFV2</accession>
<sequence length="456" mass="52021">MDSIIKRYGLANFNDFSITGFLVPTVHYAQEIGLIDLFKEHLKIDMKTVHHTPVDKIIELFVSMIAGCPDVKTINNYLVPDRLAAAAWCQKQFADQSQVSEVIHRITPENLLQLEEIFHSLFSQRSLARRHPVNEWLVVDVDMTGLPVSPTSKTYEGAAFGFMQEETGKGYKLTCAYTGGELGEVLGGLFDSGTAHCATKLIDLLLLIEKRVGSPPYSLHRYRASAEQLLTEAQKLEGRSQCRRGAAHGARKSQRQAVLERRAHKLDTRAQLLREKVADSLQIADSFDTLRSSNPYRAILIRGDAGFGSLDNIMQSLPIQDEPEKLRQLVYDWYMRLIMNDTQLQTIEQVKQFVEGSESLEFRGLGTEEKYEWAETVLVRFRYLQLRRDEKGVIRRYIGKVTGHSRAQVSRLIRDYKRTGRLKKTEYSRHRFLRKYTPSDVKLLAWTGSASVAPRP</sequence>
<dbReference type="RefSeq" id="WP_176229561.1">
    <property type="nucleotide sequence ID" value="NZ_BLSB01000029.1"/>
</dbReference>
<evidence type="ECO:0008006" key="3">
    <source>
        <dbReference type="Google" id="ProtNLM"/>
    </source>
</evidence>
<evidence type="ECO:0000313" key="2">
    <source>
        <dbReference type="Proteomes" id="UP000576480"/>
    </source>
</evidence>
<dbReference type="AlphaFoldDB" id="A0A6V8QFV2"/>
<evidence type="ECO:0000313" key="1">
    <source>
        <dbReference type="EMBL" id="GFP34871.1"/>
    </source>
</evidence>